<accession>A0A835UV89</accession>
<gene>
    <name evidence="2" type="ORF">HPP92_014894</name>
</gene>
<name>A0A835UV89_VANPL</name>
<comment type="caution">
    <text evidence="2">The sequence shown here is derived from an EMBL/GenBank/DDBJ whole genome shotgun (WGS) entry which is preliminary data.</text>
</comment>
<evidence type="ECO:0000313" key="3">
    <source>
        <dbReference type="Proteomes" id="UP000639772"/>
    </source>
</evidence>
<dbReference type="OrthoDB" id="666185at2759"/>
<dbReference type="Proteomes" id="UP000639772">
    <property type="component" value="Chromosome 7"/>
</dbReference>
<feature type="region of interest" description="Disordered" evidence="1">
    <location>
        <begin position="75"/>
        <end position="98"/>
    </location>
</feature>
<dbReference type="AlphaFoldDB" id="A0A835UV89"/>
<proteinExistence type="predicted"/>
<feature type="compositionally biased region" description="Low complexity" evidence="1">
    <location>
        <begin position="30"/>
        <end position="41"/>
    </location>
</feature>
<feature type="compositionally biased region" description="Basic residues" evidence="1">
    <location>
        <begin position="580"/>
        <end position="596"/>
    </location>
</feature>
<feature type="compositionally biased region" description="Polar residues" evidence="1">
    <location>
        <begin position="519"/>
        <end position="570"/>
    </location>
</feature>
<dbReference type="PANTHER" id="PTHR33416">
    <property type="entry name" value="NUCLEAR PORE COMPLEX PROTEIN NUP1"/>
    <property type="match status" value="1"/>
</dbReference>
<dbReference type="GO" id="GO:0005635">
    <property type="term" value="C:nuclear envelope"/>
    <property type="evidence" value="ECO:0007669"/>
    <property type="project" value="TreeGrafter"/>
</dbReference>
<sequence length="596" mass="64544">MSSGVLAGHREQLGSGGKIVRGRRLVPSFSPYSRPSSSTAPLPLPIQDSQSKRRPSWIFGVISGAGKLISSVLGSDGGGSSLSESSSDYESDENYDSIPDECEDHLFSDNLTGYGMTVDRNVDSLTIVPKSEMKLVIQELLMQETFTRDECNKMMEIIQSRVIEIPYSDLGDGKKNEALEGASTKGASLYLDYTKNFSRASNISTFSSRHYSHGATSPDIHNKAVIEAKKWFEEKKLSPMAIHDQESEPVGLNTKANQYHDFGSDGSPIEVAKSYMQALPPWRSPSFSNVSFKTRPPIGKHSSYDMGSNLLPTSKDSEKHRTFLKSVADEPQGSQVGCSESPTRVLVLEASRLPPEIVQNGNKVEEGNYKLHDGNVANIVHQMATDDHLSECDILQPKEKLKESLEGVKMPVQTKEQRCASSASQNSGALASVAGDSFLETEILQPENVAPAETSSQQNYGDKMILGANNFLHVNANPGVEHAHSKIDGNPCMLKDTNESTKCIESNGHLKEIKANSAALSTSKGDATTTYSSNEGAAEASISSDNPSTRGNSCHASDPNNGATMNSSEPLLSEPAGPSKGKRRVKKVVRQKKWRG</sequence>
<dbReference type="GO" id="GO:0071763">
    <property type="term" value="P:nuclear membrane organization"/>
    <property type="evidence" value="ECO:0007669"/>
    <property type="project" value="TreeGrafter"/>
</dbReference>
<evidence type="ECO:0000256" key="1">
    <source>
        <dbReference type="SAM" id="MobiDB-lite"/>
    </source>
</evidence>
<dbReference type="EMBL" id="JADCNM010000007">
    <property type="protein sequence ID" value="KAG0475208.1"/>
    <property type="molecule type" value="Genomic_DNA"/>
</dbReference>
<feature type="region of interest" description="Disordered" evidence="1">
    <location>
        <begin position="519"/>
        <end position="596"/>
    </location>
</feature>
<organism evidence="2 3">
    <name type="scientific">Vanilla planifolia</name>
    <name type="common">Vanilla</name>
    <dbReference type="NCBI Taxonomy" id="51239"/>
    <lineage>
        <taxon>Eukaryota</taxon>
        <taxon>Viridiplantae</taxon>
        <taxon>Streptophyta</taxon>
        <taxon>Embryophyta</taxon>
        <taxon>Tracheophyta</taxon>
        <taxon>Spermatophyta</taxon>
        <taxon>Magnoliopsida</taxon>
        <taxon>Liliopsida</taxon>
        <taxon>Asparagales</taxon>
        <taxon>Orchidaceae</taxon>
        <taxon>Vanilloideae</taxon>
        <taxon>Vanilleae</taxon>
        <taxon>Vanilla</taxon>
    </lineage>
</organism>
<feature type="compositionally biased region" description="Acidic residues" evidence="1">
    <location>
        <begin position="87"/>
        <end position="98"/>
    </location>
</feature>
<feature type="region of interest" description="Disordered" evidence="1">
    <location>
        <begin position="30"/>
        <end position="50"/>
    </location>
</feature>
<reference evidence="2 3" key="1">
    <citation type="journal article" date="2020" name="Nat. Food">
        <title>A phased Vanilla planifolia genome enables genetic improvement of flavour and production.</title>
        <authorList>
            <person name="Hasing T."/>
            <person name="Tang H."/>
            <person name="Brym M."/>
            <person name="Khazi F."/>
            <person name="Huang T."/>
            <person name="Chambers A.H."/>
        </authorList>
    </citation>
    <scope>NUCLEOTIDE SEQUENCE [LARGE SCALE GENOMIC DNA]</scope>
    <source>
        <tissue evidence="2">Leaf</tissue>
    </source>
</reference>
<protein>
    <recommendedName>
        <fullName evidence="4">Protein KAKU4</fullName>
    </recommendedName>
</protein>
<evidence type="ECO:0008006" key="4">
    <source>
        <dbReference type="Google" id="ProtNLM"/>
    </source>
</evidence>
<evidence type="ECO:0000313" key="2">
    <source>
        <dbReference type="EMBL" id="KAG0475208.1"/>
    </source>
</evidence>
<dbReference type="PANTHER" id="PTHR33416:SF37">
    <property type="entry name" value="OS04G0655600 PROTEIN"/>
    <property type="match status" value="1"/>
</dbReference>